<evidence type="ECO:0000313" key="10">
    <source>
        <dbReference type="EMBL" id="HGF35421.1"/>
    </source>
</evidence>
<evidence type="ECO:0000256" key="5">
    <source>
        <dbReference type="ARBA" id="ARBA00023002"/>
    </source>
</evidence>
<dbReference type="GO" id="GO:0009055">
    <property type="term" value="F:electron transfer activity"/>
    <property type="evidence" value="ECO:0007669"/>
    <property type="project" value="InterPro"/>
</dbReference>
<dbReference type="PANTHER" id="PTHR30038:SF0">
    <property type="entry name" value="TUNGSTEN-CONTAINING ALDEHYDE FERREDOXIN OXIDOREDUCTASE"/>
    <property type="match status" value="1"/>
</dbReference>
<dbReference type="Gene3D" id="3.60.9.10">
    <property type="entry name" value="Aldehyde ferredoxin oxidoreductase, N-terminal domain"/>
    <property type="match status" value="1"/>
</dbReference>
<dbReference type="Gene3D" id="1.10.569.10">
    <property type="entry name" value="Aldehyde Ferredoxin Oxidoreductase Protein, subunit A, domain 2"/>
    <property type="match status" value="1"/>
</dbReference>
<feature type="domain" description="Aldehyde ferredoxin oxidoreductase N-terminal" evidence="9">
    <location>
        <begin position="1"/>
        <end position="207"/>
    </location>
</feature>
<dbReference type="InterPro" id="IPR036021">
    <property type="entry name" value="Tungsten_al_ferr_oxy-like_C"/>
</dbReference>
<evidence type="ECO:0000259" key="9">
    <source>
        <dbReference type="SMART" id="SM00790"/>
    </source>
</evidence>
<evidence type="ECO:0000256" key="4">
    <source>
        <dbReference type="ARBA" id="ARBA00022723"/>
    </source>
</evidence>
<organism evidence="10">
    <name type="scientific">Desulfobacca acetoxidans</name>
    <dbReference type="NCBI Taxonomy" id="60893"/>
    <lineage>
        <taxon>Bacteria</taxon>
        <taxon>Pseudomonadati</taxon>
        <taxon>Thermodesulfobacteriota</taxon>
        <taxon>Desulfobaccia</taxon>
        <taxon>Desulfobaccales</taxon>
        <taxon>Desulfobaccaceae</taxon>
        <taxon>Desulfobacca</taxon>
    </lineage>
</organism>
<evidence type="ECO:0000256" key="6">
    <source>
        <dbReference type="ARBA" id="ARBA00023004"/>
    </source>
</evidence>
<dbReference type="GO" id="GO:0051539">
    <property type="term" value="F:4 iron, 4 sulfur cluster binding"/>
    <property type="evidence" value="ECO:0007669"/>
    <property type="project" value="UniProtKB-KW"/>
</dbReference>
<dbReference type="Gene3D" id="1.10.599.10">
    <property type="entry name" value="Aldehyde Ferredoxin Oxidoreductase Protein, subunit A, domain 3"/>
    <property type="match status" value="1"/>
</dbReference>
<comment type="cofactor">
    <cofactor evidence="8">
        <name>tungstopterin</name>
        <dbReference type="ChEBI" id="CHEBI:30402"/>
    </cofactor>
</comment>
<keyword evidence="6" id="KW-0408">Iron</keyword>
<dbReference type="InterPro" id="IPR013983">
    <property type="entry name" value="Ald_Fedxn_OxRdtase_N"/>
</dbReference>
<dbReference type="AlphaFoldDB" id="A0A7C3V1H2"/>
<accession>A0A7C3V1H2</accession>
<reference evidence="10" key="1">
    <citation type="journal article" date="2020" name="mSystems">
        <title>Genome- and Community-Level Interaction Insights into Carbon Utilization and Element Cycling Functions of Hydrothermarchaeota in Hydrothermal Sediment.</title>
        <authorList>
            <person name="Zhou Z."/>
            <person name="Liu Y."/>
            <person name="Xu W."/>
            <person name="Pan J."/>
            <person name="Luo Z.H."/>
            <person name="Li M."/>
        </authorList>
    </citation>
    <scope>NUCLEOTIDE SEQUENCE [LARGE SCALE GENOMIC DNA]</scope>
    <source>
        <strain evidence="10">SpSt-897</strain>
    </source>
</reference>
<evidence type="ECO:0000256" key="7">
    <source>
        <dbReference type="ARBA" id="ARBA00023014"/>
    </source>
</evidence>
<comment type="similarity">
    <text evidence="2">Belongs to the AOR/FOR family.</text>
</comment>
<sequence length="576" mass="61286">MNRILRLNMTTRTAAWEETPLTCRGLGGRALTSRLIREEVPPTCHPLGPANKLVLAPGLLTGAPAANTGRISVGGKSPLTGGIKESNSGGLVSIKLARLGIQAVVVEGHPQDDKFSLVRISQDGVEFLPADDLVGLGNYDTMARLWERYGQGVGVMSIGQAGEKRLTGASIHFADPNGRPGRAAGRGGLGALMGAKKLKALVVDDKGAGGVSLADPEKFKEASRRWAKYLLDHPVSGQALPAYGTAVLINIVNEAGALPTKNFREGRFEFAEDISGERMAELIKARGGKTKEGCHPGCVIQCSQTYHDAEGKYLTSGFEYETIWALGANTLIRRLDDIAMIDRLCDDFGLDTIEMGCTLGVLMESGVIPWGDGPAAIDMVKKVATNDPCGLIIGNGSVFTGRALGVDRVPAVKSQGLPAYDPRAEKGMGLSYATSPMGGDHTSGYTVAINIVGCAGGGDPLKKQGNIERSRNLQIATAAIDSTGLCLFTAFAILDNPEALQCVVDMINARFGLDLGTEAVTALGEAVLRDERSFNRDAGFTRAQDRLPEFFKEKLKPHDVTWDFTDEEVDKVLEGF</sequence>
<comment type="caution">
    <text evidence="10">The sequence shown here is derived from an EMBL/GenBank/DDBJ whole genome shotgun (WGS) entry which is preliminary data.</text>
</comment>
<comment type="cofactor">
    <cofactor evidence="1">
        <name>[4Fe-4S] cluster</name>
        <dbReference type="ChEBI" id="CHEBI:49883"/>
    </cofactor>
</comment>
<dbReference type="InterPro" id="IPR036503">
    <property type="entry name" value="Ald_Fedxn_OxRdtase_N_sf"/>
</dbReference>
<dbReference type="InterPro" id="IPR013984">
    <property type="entry name" value="Ald_Fedxn_OxRdtase_dom2"/>
</dbReference>
<dbReference type="Pfam" id="PF01314">
    <property type="entry name" value="AFOR_C"/>
    <property type="match status" value="1"/>
</dbReference>
<keyword evidence="5" id="KW-0560">Oxidoreductase</keyword>
<dbReference type="GO" id="GO:0046872">
    <property type="term" value="F:metal ion binding"/>
    <property type="evidence" value="ECO:0007669"/>
    <property type="project" value="UniProtKB-KW"/>
</dbReference>
<dbReference type="PANTHER" id="PTHR30038">
    <property type="entry name" value="ALDEHYDE FERREDOXIN OXIDOREDUCTASE"/>
    <property type="match status" value="1"/>
</dbReference>
<keyword evidence="7" id="KW-0411">Iron-sulfur</keyword>
<evidence type="ECO:0000256" key="1">
    <source>
        <dbReference type="ARBA" id="ARBA00001966"/>
    </source>
</evidence>
<gene>
    <name evidence="10" type="ORF">ENW96_13755</name>
</gene>
<protein>
    <submittedName>
        <fullName evidence="10">Aldehyde ferredoxin oxidoreductase</fullName>
    </submittedName>
</protein>
<dbReference type="SUPFAM" id="SSF56228">
    <property type="entry name" value="Aldehyde ferredoxin oxidoreductase, N-terminal domain"/>
    <property type="match status" value="1"/>
</dbReference>
<dbReference type="SUPFAM" id="SSF48310">
    <property type="entry name" value="Aldehyde ferredoxin oxidoreductase, C-terminal domains"/>
    <property type="match status" value="1"/>
</dbReference>
<dbReference type="SMART" id="SM00790">
    <property type="entry name" value="AFOR_N"/>
    <property type="match status" value="1"/>
</dbReference>
<dbReference type="Pfam" id="PF02730">
    <property type="entry name" value="AFOR_N"/>
    <property type="match status" value="1"/>
</dbReference>
<dbReference type="InterPro" id="IPR051919">
    <property type="entry name" value="W-dependent_AOR"/>
</dbReference>
<evidence type="ECO:0000256" key="2">
    <source>
        <dbReference type="ARBA" id="ARBA00011032"/>
    </source>
</evidence>
<dbReference type="InterPro" id="IPR013985">
    <property type="entry name" value="Ald_Fedxn_OxRdtase_dom3"/>
</dbReference>
<dbReference type="GO" id="GO:0016625">
    <property type="term" value="F:oxidoreductase activity, acting on the aldehyde or oxo group of donors, iron-sulfur protein as acceptor"/>
    <property type="evidence" value="ECO:0007669"/>
    <property type="project" value="InterPro"/>
</dbReference>
<proteinExistence type="inferred from homology"/>
<keyword evidence="3" id="KW-0004">4Fe-4S</keyword>
<dbReference type="EMBL" id="DTMF01000330">
    <property type="protein sequence ID" value="HGF35421.1"/>
    <property type="molecule type" value="Genomic_DNA"/>
</dbReference>
<evidence type="ECO:0000256" key="3">
    <source>
        <dbReference type="ARBA" id="ARBA00022485"/>
    </source>
</evidence>
<name>A0A7C3V1H2_9BACT</name>
<evidence type="ECO:0000256" key="8">
    <source>
        <dbReference type="ARBA" id="ARBA00049934"/>
    </source>
</evidence>
<keyword evidence="4" id="KW-0479">Metal-binding</keyword>
<dbReference type="InterPro" id="IPR001203">
    <property type="entry name" value="OxRdtase_Ald_Fedxn_C"/>
</dbReference>